<keyword evidence="2" id="KW-0238">DNA-binding</keyword>
<dbReference type="Pfam" id="PF00376">
    <property type="entry name" value="MerR"/>
    <property type="match status" value="1"/>
</dbReference>
<dbReference type="CDD" id="cd01106">
    <property type="entry name" value="HTH_TipAL-Mta"/>
    <property type="match status" value="1"/>
</dbReference>
<dbReference type="RefSeq" id="WP_013226761.1">
    <property type="nucleotide sequence ID" value="NC_014318.1"/>
</dbReference>
<sequence length="258" mass="28011">MRYSISQVAKASGVSARMLRHYDAIGLLTPASVAANGYRWYGRLELLRLQRILLLRRLGLGLAEIGAVLGDQVDEAAALRGHLAQLEEERHRLDRVIATVEATITDLAHARIDDPDRFFAGLRQDGAAMRQSYRRTFGEGAAVAFDTAQAAQAGLTAADYEHAAAAGTALFRRLAAVMRSGAGPEDPAALDAVAEHYESVSHFWQPTAPAYAAMGGLYLNDPRQRELAERADPELPAWLARAIEAYARVRLVPPLGKA</sequence>
<proteinExistence type="predicted"/>
<dbReference type="SUPFAM" id="SSF46955">
    <property type="entry name" value="Putative DNA-binding domain"/>
    <property type="match status" value="1"/>
</dbReference>
<evidence type="ECO:0000256" key="1">
    <source>
        <dbReference type="ARBA" id="ARBA00023015"/>
    </source>
</evidence>
<dbReference type="GO" id="GO:0003700">
    <property type="term" value="F:DNA-binding transcription factor activity"/>
    <property type="evidence" value="ECO:0007669"/>
    <property type="project" value="InterPro"/>
</dbReference>
<evidence type="ECO:0000313" key="7">
    <source>
        <dbReference type="EMBL" id="ADJ46697.1"/>
    </source>
</evidence>
<evidence type="ECO:0000313" key="8">
    <source>
        <dbReference type="Proteomes" id="UP000000328"/>
    </source>
</evidence>
<feature type="coiled-coil region" evidence="5">
    <location>
        <begin position="69"/>
        <end position="103"/>
    </location>
</feature>
<dbReference type="Gene3D" id="1.10.1660.10">
    <property type="match status" value="1"/>
</dbReference>
<protein>
    <submittedName>
        <fullName evidence="7">MerR family transcriptional regulator</fullName>
    </submittedName>
</protein>
<organism evidence="7 8">
    <name type="scientific">Amycolatopsis mediterranei (strain U-32)</name>
    <dbReference type="NCBI Taxonomy" id="749927"/>
    <lineage>
        <taxon>Bacteria</taxon>
        <taxon>Bacillati</taxon>
        <taxon>Actinomycetota</taxon>
        <taxon>Actinomycetes</taxon>
        <taxon>Pseudonocardiales</taxon>
        <taxon>Pseudonocardiaceae</taxon>
        <taxon>Amycolatopsis</taxon>
    </lineage>
</organism>
<evidence type="ECO:0000256" key="2">
    <source>
        <dbReference type="ARBA" id="ARBA00023125"/>
    </source>
</evidence>
<dbReference type="InterPro" id="IPR036244">
    <property type="entry name" value="TipA-like_antibiotic-bd"/>
</dbReference>
<dbReference type="KEGG" id="amd:AMED_4931"/>
<dbReference type="GeneID" id="92872644"/>
<gene>
    <name evidence="7" type="ordered locus">AMED_4931</name>
</gene>
<accession>A0A0H3D8R5</accession>
<dbReference type="AlphaFoldDB" id="A0A0H3D8R5"/>
<dbReference type="GO" id="GO:0003677">
    <property type="term" value="F:DNA binding"/>
    <property type="evidence" value="ECO:0007669"/>
    <property type="project" value="UniProtKB-KW"/>
</dbReference>
<dbReference type="InterPro" id="IPR047057">
    <property type="entry name" value="MerR_fam"/>
</dbReference>
<evidence type="ECO:0000256" key="5">
    <source>
        <dbReference type="SAM" id="Coils"/>
    </source>
</evidence>
<evidence type="ECO:0000259" key="6">
    <source>
        <dbReference type="PROSITE" id="PS50937"/>
    </source>
</evidence>
<dbReference type="PATRIC" id="fig|749927.5.peg.5100"/>
<dbReference type="OrthoDB" id="9809391at2"/>
<dbReference type="Gene3D" id="1.10.490.50">
    <property type="entry name" value="Antibiotic binding domain of TipA-like multidrug resistance regulators"/>
    <property type="match status" value="1"/>
</dbReference>
<dbReference type="Pfam" id="PF07739">
    <property type="entry name" value="TipAS"/>
    <property type="match status" value="1"/>
</dbReference>
<dbReference type="PRINTS" id="PR00040">
    <property type="entry name" value="HTHMERR"/>
</dbReference>
<dbReference type="InterPro" id="IPR015358">
    <property type="entry name" value="Tscrpt_reg_MerR_DNA-bd"/>
</dbReference>
<evidence type="ECO:0000256" key="4">
    <source>
        <dbReference type="ARBA" id="ARBA00023163"/>
    </source>
</evidence>
<dbReference type="InterPro" id="IPR012925">
    <property type="entry name" value="TipAS_dom"/>
</dbReference>
<reference evidence="7 8" key="1">
    <citation type="journal article" date="2010" name="Cell Res.">
        <title>Complete genome sequence of the rifamycin SV-producing Amycolatopsis mediterranei U32 revealed its genetic characteristics in phylogeny and metabolism.</title>
        <authorList>
            <person name="Zhao W."/>
            <person name="Zhong Y."/>
            <person name="Yuan H."/>
            <person name="Wang J."/>
            <person name="Zheng H."/>
            <person name="Wang Y."/>
            <person name="Cen X."/>
            <person name="Xu F."/>
            <person name="Bai J."/>
            <person name="Han X."/>
            <person name="Lu G."/>
            <person name="Zhu Y."/>
            <person name="Shao Z."/>
            <person name="Yan H."/>
            <person name="Li C."/>
            <person name="Peng N."/>
            <person name="Zhang Z."/>
            <person name="Zhang Y."/>
            <person name="Lin W."/>
            <person name="Fan Y."/>
            <person name="Qin Z."/>
            <person name="Hu Y."/>
            <person name="Zhu B."/>
            <person name="Wang S."/>
            <person name="Ding X."/>
            <person name="Zhao G.P."/>
        </authorList>
    </citation>
    <scope>NUCLEOTIDE SEQUENCE [LARGE SCALE GENOMIC DNA]</scope>
    <source>
        <strain evidence="8">U-32</strain>
    </source>
</reference>
<dbReference type="SMART" id="SM00422">
    <property type="entry name" value="HTH_MERR"/>
    <property type="match status" value="1"/>
</dbReference>
<dbReference type="PROSITE" id="PS00552">
    <property type="entry name" value="HTH_MERR_1"/>
    <property type="match status" value="1"/>
</dbReference>
<dbReference type="InterPro" id="IPR000551">
    <property type="entry name" value="MerR-type_HTH_dom"/>
</dbReference>
<dbReference type="PANTHER" id="PTHR30204">
    <property type="entry name" value="REDOX-CYCLING DRUG-SENSING TRANSCRIPTIONAL ACTIVATOR SOXR"/>
    <property type="match status" value="1"/>
</dbReference>
<dbReference type="Proteomes" id="UP000000328">
    <property type="component" value="Chromosome"/>
</dbReference>
<feature type="domain" description="HTH merR-type" evidence="6">
    <location>
        <begin position="1"/>
        <end position="71"/>
    </location>
</feature>
<dbReference type="eggNOG" id="COG0789">
    <property type="taxonomic scope" value="Bacteria"/>
</dbReference>
<dbReference type="EMBL" id="CP002000">
    <property type="protein sequence ID" value="ADJ46697.1"/>
    <property type="molecule type" value="Genomic_DNA"/>
</dbReference>
<dbReference type="SUPFAM" id="SSF89082">
    <property type="entry name" value="Antibiotic binding domain of TipA-like multidrug resistance regulators"/>
    <property type="match status" value="1"/>
</dbReference>
<dbReference type="HOGENOM" id="CLU_060077_0_3_11"/>
<keyword evidence="4" id="KW-0804">Transcription</keyword>
<name>A0A0H3D8R5_AMYMU</name>
<dbReference type="Pfam" id="PF09278">
    <property type="entry name" value="MerR-DNA-bind"/>
    <property type="match status" value="1"/>
</dbReference>
<keyword evidence="5" id="KW-0175">Coiled coil</keyword>
<keyword evidence="1" id="KW-0805">Transcription regulation</keyword>
<keyword evidence="3" id="KW-0010">Activator</keyword>
<dbReference type="PANTHER" id="PTHR30204:SF90">
    <property type="entry name" value="HTH-TYPE TRANSCRIPTIONAL ACTIVATOR MTA"/>
    <property type="match status" value="1"/>
</dbReference>
<evidence type="ECO:0000256" key="3">
    <source>
        <dbReference type="ARBA" id="ARBA00023159"/>
    </source>
</evidence>
<dbReference type="InterPro" id="IPR009061">
    <property type="entry name" value="DNA-bd_dom_put_sf"/>
</dbReference>
<dbReference type="PROSITE" id="PS50937">
    <property type="entry name" value="HTH_MERR_2"/>
    <property type="match status" value="1"/>
</dbReference>